<dbReference type="PRINTS" id="PR00171">
    <property type="entry name" value="SUGRTRNSPORT"/>
</dbReference>
<evidence type="ECO:0000256" key="1">
    <source>
        <dbReference type="ARBA" id="ARBA00004141"/>
    </source>
</evidence>
<dbReference type="GO" id="GO:0016020">
    <property type="term" value="C:membrane"/>
    <property type="evidence" value="ECO:0007669"/>
    <property type="project" value="UniProtKB-SubCell"/>
</dbReference>
<feature type="transmembrane region" description="Helical" evidence="8">
    <location>
        <begin position="342"/>
        <end position="363"/>
    </location>
</feature>
<dbReference type="PANTHER" id="PTHR48023:SF4">
    <property type="entry name" value="D-XYLOSE-PROTON SYMPORTER-LIKE 2"/>
    <property type="match status" value="1"/>
</dbReference>
<dbReference type="InterPro" id="IPR036259">
    <property type="entry name" value="MFS_trans_sf"/>
</dbReference>
<dbReference type="NCBIfam" id="TIGR00879">
    <property type="entry name" value="SP"/>
    <property type="match status" value="1"/>
</dbReference>
<dbReference type="PROSITE" id="PS00217">
    <property type="entry name" value="SUGAR_TRANSPORT_2"/>
    <property type="match status" value="1"/>
</dbReference>
<keyword evidence="5 8" id="KW-1133">Transmembrane helix</keyword>
<evidence type="ECO:0000313" key="11">
    <source>
        <dbReference type="Proteomes" id="UP000290407"/>
    </source>
</evidence>
<dbReference type="AlphaFoldDB" id="A0A4Q2UNN1"/>
<evidence type="ECO:0000256" key="5">
    <source>
        <dbReference type="ARBA" id="ARBA00022989"/>
    </source>
</evidence>
<accession>A0A4Q2UNN1</accession>
<dbReference type="GO" id="GO:0022857">
    <property type="term" value="F:transmembrane transporter activity"/>
    <property type="evidence" value="ECO:0007669"/>
    <property type="project" value="InterPro"/>
</dbReference>
<feature type="transmembrane region" description="Helical" evidence="8">
    <location>
        <begin position="101"/>
        <end position="122"/>
    </location>
</feature>
<evidence type="ECO:0000256" key="4">
    <source>
        <dbReference type="ARBA" id="ARBA00022692"/>
    </source>
</evidence>
<keyword evidence="4 8" id="KW-0812">Transmembrane</keyword>
<name>A0A4Q2UNN1_9BACT</name>
<dbReference type="EMBL" id="SBLB01000003">
    <property type="protein sequence ID" value="RYC69391.1"/>
    <property type="molecule type" value="Genomic_DNA"/>
</dbReference>
<comment type="similarity">
    <text evidence="2 7">Belongs to the major facilitator superfamily. Sugar transporter (TC 2.A.1.1) family.</text>
</comment>
<feature type="transmembrane region" description="Helical" evidence="8">
    <location>
        <begin position="404"/>
        <end position="422"/>
    </location>
</feature>
<keyword evidence="6 8" id="KW-0472">Membrane</keyword>
<dbReference type="RefSeq" id="WP_129601653.1">
    <property type="nucleotide sequence ID" value="NZ_SBLB01000003.1"/>
</dbReference>
<dbReference type="Gene3D" id="1.20.1250.20">
    <property type="entry name" value="MFS general substrate transporter like domains"/>
    <property type="match status" value="1"/>
</dbReference>
<evidence type="ECO:0000313" key="10">
    <source>
        <dbReference type="EMBL" id="RYC69391.1"/>
    </source>
</evidence>
<dbReference type="InterPro" id="IPR020846">
    <property type="entry name" value="MFS_dom"/>
</dbReference>
<protein>
    <submittedName>
        <fullName evidence="10">MFS transporter</fullName>
    </submittedName>
</protein>
<evidence type="ECO:0000256" key="3">
    <source>
        <dbReference type="ARBA" id="ARBA00022448"/>
    </source>
</evidence>
<evidence type="ECO:0000256" key="2">
    <source>
        <dbReference type="ARBA" id="ARBA00010992"/>
    </source>
</evidence>
<dbReference type="PROSITE" id="PS00216">
    <property type="entry name" value="SUGAR_TRANSPORT_1"/>
    <property type="match status" value="2"/>
</dbReference>
<dbReference type="PANTHER" id="PTHR48023">
    <property type="entry name" value="D-XYLOSE-PROTON SYMPORTER-LIKE 2"/>
    <property type="match status" value="1"/>
</dbReference>
<feature type="transmembrane region" description="Helical" evidence="8">
    <location>
        <begin position="279"/>
        <end position="299"/>
    </location>
</feature>
<comment type="caution">
    <text evidence="10">The sequence shown here is derived from an EMBL/GenBank/DDBJ whole genome shotgun (WGS) entry which is preliminary data.</text>
</comment>
<dbReference type="PROSITE" id="PS50850">
    <property type="entry name" value="MFS"/>
    <property type="match status" value="1"/>
</dbReference>
<dbReference type="Pfam" id="PF00083">
    <property type="entry name" value="Sugar_tr"/>
    <property type="match status" value="1"/>
</dbReference>
<feature type="transmembrane region" description="Helical" evidence="8">
    <location>
        <begin position="43"/>
        <end position="64"/>
    </location>
</feature>
<feature type="transmembrane region" description="Helical" evidence="8">
    <location>
        <begin position="134"/>
        <end position="151"/>
    </location>
</feature>
<dbReference type="InterPro" id="IPR050820">
    <property type="entry name" value="MFS_Sugar_Transporter"/>
</dbReference>
<feature type="transmembrane region" description="Helical" evidence="8">
    <location>
        <begin position="245"/>
        <end position="267"/>
    </location>
</feature>
<proteinExistence type="inferred from homology"/>
<reference evidence="10 11" key="1">
    <citation type="submission" date="2019-01" db="EMBL/GenBank/DDBJ databases">
        <title>Spirosoma flava sp. nov., a propanil-degrading bacterium isolated from herbicide-contaminated soil.</title>
        <authorList>
            <person name="Zhang L."/>
            <person name="Jiang J.-D."/>
        </authorList>
    </citation>
    <scope>NUCLEOTIDE SEQUENCE [LARGE SCALE GENOMIC DNA]</scope>
    <source>
        <strain evidence="10 11">TY50</strain>
    </source>
</reference>
<evidence type="ECO:0000256" key="8">
    <source>
        <dbReference type="SAM" id="Phobius"/>
    </source>
</evidence>
<evidence type="ECO:0000256" key="6">
    <source>
        <dbReference type="ARBA" id="ARBA00023136"/>
    </source>
</evidence>
<dbReference type="SUPFAM" id="SSF103473">
    <property type="entry name" value="MFS general substrate transporter"/>
    <property type="match status" value="1"/>
</dbReference>
<sequence>MSQQQRIFFWSITAALGGFLFGFDTAVISGVEQSLQGLWELSVWEHGLTVSMALVGTVLGAMLGGIPAERLGRRKTLFWIAVLYLVSSLGTALAMDWGTFLVFRFLGGLGVGASSVAAPMYITEISPAKSRGRLVALFQFNVVLGILIAYLSNYLLQDIGDNAWRWMLGVQALPSLLFLLAVLNIPESPRWLLLRKGNVDEAREVLKLIDEENYTETLVALQLSATQTASQQKAKLFSARYRTPVMLAVLFAVFNQVSGINAIIYYAPRIFEMTGLGKSSALLSSAGIGVINLLFTLLAMNLIDRFGRRTLMFIGSVGLIITLGLVARAFYLEDFGGLSVPIFLFVYIAFFAFSQGGVIWVFISEIFPNEVRAQGQALGSFTHWLMAAIITFSFPYFAEAIGGAHTFLFFCLMMVVQLIFVWKFMPETKGTSLEQVGKSFVVH</sequence>
<feature type="transmembrane region" description="Helical" evidence="8">
    <location>
        <begin position="76"/>
        <end position="95"/>
    </location>
</feature>
<dbReference type="Proteomes" id="UP000290407">
    <property type="component" value="Unassembled WGS sequence"/>
</dbReference>
<gene>
    <name evidence="10" type="ORF">EQG79_12330</name>
</gene>
<keyword evidence="11" id="KW-1185">Reference proteome</keyword>
<feature type="transmembrane region" description="Helical" evidence="8">
    <location>
        <begin position="375"/>
        <end position="398"/>
    </location>
</feature>
<evidence type="ECO:0000256" key="7">
    <source>
        <dbReference type="RuleBase" id="RU003346"/>
    </source>
</evidence>
<feature type="transmembrane region" description="Helical" evidence="8">
    <location>
        <begin position="163"/>
        <end position="185"/>
    </location>
</feature>
<comment type="subcellular location">
    <subcellularLocation>
        <location evidence="1">Membrane</location>
        <topology evidence="1">Multi-pass membrane protein</topology>
    </subcellularLocation>
</comment>
<keyword evidence="3 7" id="KW-0813">Transport</keyword>
<feature type="transmembrane region" description="Helical" evidence="8">
    <location>
        <begin position="311"/>
        <end position="330"/>
    </location>
</feature>
<organism evidence="10 11">
    <name type="scientific">Spirosoma sordidisoli</name>
    <dbReference type="NCBI Taxonomy" id="2502893"/>
    <lineage>
        <taxon>Bacteria</taxon>
        <taxon>Pseudomonadati</taxon>
        <taxon>Bacteroidota</taxon>
        <taxon>Cytophagia</taxon>
        <taxon>Cytophagales</taxon>
        <taxon>Cytophagaceae</taxon>
        <taxon>Spirosoma</taxon>
    </lineage>
</organism>
<dbReference type="InterPro" id="IPR005829">
    <property type="entry name" value="Sugar_transporter_CS"/>
</dbReference>
<evidence type="ECO:0000259" key="9">
    <source>
        <dbReference type="PROSITE" id="PS50850"/>
    </source>
</evidence>
<dbReference type="InterPro" id="IPR005828">
    <property type="entry name" value="MFS_sugar_transport-like"/>
</dbReference>
<feature type="domain" description="Major facilitator superfamily (MFS) profile" evidence="9">
    <location>
        <begin position="10"/>
        <end position="429"/>
    </location>
</feature>
<feature type="transmembrane region" description="Helical" evidence="8">
    <location>
        <begin position="7"/>
        <end position="31"/>
    </location>
</feature>
<dbReference type="InterPro" id="IPR003663">
    <property type="entry name" value="Sugar/inositol_transpt"/>
</dbReference>
<dbReference type="FunFam" id="1.20.1250.20:FF:000134">
    <property type="entry name" value="MFS sugar transporter protein"/>
    <property type="match status" value="1"/>
</dbReference>